<protein>
    <submittedName>
        <fullName evidence="1">Uncharacterized protein</fullName>
    </submittedName>
</protein>
<evidence type="ECO:0000313" key="2">
    <source>
        <dbReference type="Proteomes" id="UP000277204"/>
    </source>
</evidence>
<organism evidence="1 2">
    <name type="scientific">Schistosoma margrebowiei</name>
    <dbReference type="NCBI Taxonomy" id="48269"/>
    <lineage>
        <taxon>Eukaryota</taxon>
        <taxon>Metazoa</taxon>
        <taxon>Spiralia</taxon>
        <taxon>Lophotrochozoa</taxon>
        <taxon>Platyhelminthes</taxon>
        <taxon>Trematoda</taxon>
        <taxon>Digenea</taxon>
        <taxon>Strigeidida</taxon>
        <taxon>Schistosomatoidea</taxon>
        <taxon>Schistosomatidae</taxon>
        <taxon>Schistosoma</taxon>
    </lineage>
</organism>
<name>A0A183MXZ6_9TREM</name>
<accession>A0A183MXZ6</accession>
<dbReference type="AlphaFoldDB" id="A0A183MXZ6"/>
<sequence length="121" mass="13994">MEDLRTRKRADIASDHHLVVANLKLKLKKNWTTGQTALQRFNKTFLRDTKKIQRIQNLTRSTEGRRNYYGGQLERYQRSINIDVSGGIIIYKQLSTQHNQCSLTGYHQQQSTVGENTPTSS</sequence>
<keyword evidence="2" id="KW-1185">Reference proteome</keyword>
<proteinExistence type="predicted"/>
<gene>
    <name evidence="1" type="ORF">SMRZ_LOCUS20921</name>
</gene>
<dbReference type="EMBL" id="UZAI01018503">
    <property type="protein sequence ID" value="VDP37608.1"/>
    <property type="molecule type" value="Genomic_DNA"/>
</dbReference>
<evidence type="ECO:0000313" key="1">
    <source>
        <dbReference type="EMBL" id="VDP37608.1"/>
    </source>
</evidence>
<reference evidence="1 2" key="1">
    <citation type="submission" date="2018-11" db="EMBL/GenBank/DDBJ databases">
        <authorList>
            <consortium name="Pathogen Informatics"/>
        </authorList>
    </citation>
    <scope>NUCLEOTIDE SEQUENCE [LARGE SCALE GENOMIC DNA]</scope>
    <source>
        <strain evidence="1 2">Zambia</strain>
    </source>
</reference>
<dbReference type="Proteomes" id="UP000277204">
    <property type="component" value="Unassembled WGS sequence"/>
</dbReference>